<evidence type="ECO:0000256" key="7">
    <source>
        <dbReference type="ARBA" id="ARBA00022833"/>
    </source>
</evidence>
<accession>A0AAW1JEL4</accession>
<organism evidence="15 16">
    <name type="scientific">Popillia japonica</name>
    <name type="common">Japanese beetle</name>
    <dbReference type="NCBI Taxonomy" id="7064"/>
    <lineage>
        <taxon>Eukaryota</taxon>
        <taxon>Metazoa</taxon>
        <taxon>Ecdysozoa</taxon>
        <taxon>Arthropoda</taxon>
        <taxon>Hexapoda</taxon>
        <taxon>Insecta</taxon>
        <taxon>Pterygota</taxon>
        <taxon>Neoptera</taxon>
        <taxon>Endopterygota</taxon>
        <taxon>Coleoptera</taxon>
        <taxon>Polyphaga</taxon>
        <taxon>Scarabaeiformia</taxon>
        <taxon>Scarabaeidae</taxon>
        <taxon>Rutelinae</taxon>
        <taxon>Popillia</taxon>
    </lineage>
</organism>
<dbReference type="PROSITE" id="PS51292">
    <property type="entry name" value="ZF_RING_CH"/>
    <property type="match status" value="1"/>
</dbReference>
<evidence type="ECO:0000256" key="5">
    <source>
        <dbReference type="ARBA" id="ARBA00022771"/>
    </source>
</evidence>
<dbReference type="InterPro" id="IPR011016">
    <property type="entry name" value="Znf_RING-CH"/>
</dbReference>
<evidence type="ECO:0000259" key="13">
    <source>
        <dbReference type="PROSITE" id="PS50089"/>
    </source>
</evidence>
<evidence type="ECO:0000313" key="16">
    <source>
        <dbReference type="Proteomes" id="UP001458880"/>
    </source>
</evidence>
<evidence type="ECO:0000256" key="10">
    <source>
        <dbReference type="PROSITE-ProRule" id="PRU00175"/>
    </source>
</evidence>
<dbReference type="PANTHER" id="PTHR46065">
    <property type="entry name" value="E3 UBIQUITIN-PROTEIN LIGASE MARCH 2/3 FAMILY MEMBER"/>
    <property type="match status" value="1"/>
</dbReference>
<dbReference type="Gene3D" id="3.30.40.10">
    <property type="entry name" value="Zinc/RING finger domain, C3HC4 (zinc finger)"/>
    <property type="match status" value="1"/>
</dbReference>
<feature type="region of interest" description="Disordered" evidence="11">
    <location>
        <begin position="237"/>
        <end position="270"/>
    </location>
</feature>
<dbReference type="GO" id="GO:0016567">
    <property type="term" value="P:protein ubiquitination"/>
    <property type="evidence" value="ECO:0007669"/>
    <property type="project" value="TreeGrafter"/>
</dbReference>
<gene>
    <name evidence="15" type="ORF">QE152_g30780</name>
</gene>
<evidence type="ECO:0000313" key="15">
    <source>
        <dbReference type="EMBL" id="KAK9701158.1"/>
    </source>
</evidence>
<evidence type="ECO:0000256" key="6">
    <source>
        <dbReference type="ARBA" id="ARBA00022786"/>
    </source>
</evidence>
<evidence type="ECO:0000256" key="2">
    <source>
        <dbReference type="ARBA" id="ARBA00022679"/>
    </source>
</evidence>
<keyword evidence="16" id="KW-1185">Reference proteome</keyword>
<feature type="transmembrane region" description="Helical" evidence="12">
    <location>
        <begin position="118"/>
        <end position="139"/>
    </location>
</feature>
<evidence type="ECO:0000256" key="4">
    <source>
        <dbReference type="ARBA" id="ARBA00022723"/>
    </source>
</evidence>
<dbReference type="PANTHER" id="PTHR46065:SF3">
    <property type="entry name" value="FI20425P1"/>
    <property type="match status" value="1"/>
</dbReference>
<evidence type="ECO:0000256" key="9">
    <source>
        <dbReference type="ARBA" id="ARBA00023136"/>
    </source>
</evidence>
<keyword evidence="9 12" id="KW-0472">Membrane</keyword>
<reference evidence="15 16" key="1">
    <citation type="journal article" date="2024" name="BMC Genomics">
        <title>De novo assembly and annotation of Popillia japonica's genome with initial clues to its potential as an invasive pest.</title>
        <authorList>
            <person name="Cucini C."/>
            <person name="Boschi S."/>
            <person name="Funari R."/>
            <person name="Cardaioli E."/>
            <person name="Iannotti N."/>
            <person name="Marturano G."/>
            <person name="Paoli F."/>
            <person name="Bruttini M."/>
            <person name="Carapelli A."/>
            <person name="Frati F."/>
            <person name="Nardi F."/>
        </authorList>
    </citation>
    <scope>NUCLEOTIDE SEQUENCE [LARGE SCALE GENOMIC DNA]</scope>
    <source>
        <strain evidence="15">DMR45628</strain>
    </source>
</reference>
<evidence type="ECO:0000256" key="8">
    <source>
        <dbReference type="ARBA" id="ARBA00022989"/>
    </source>
</evidence>
<dbReference type="Pfam" id="PF12906">
    <property type="entry name" value="RINGv"/>
    <property type="match status" value="1"/>
</dbReference>
<keyword evidence="2" id="KW-0808">Transferase</keyword>
<evidence type="ECO:0000256" key="3">
    <source>
        <dbReference type="ARBA" id="ARBA00022692"/>
    </source>
</evidence>
<dbReference type="GO" id="GO:0008270">
    <property type="term" value="F:zinc ion binding"/>
    <property type="evidence" value="ECO:0007669"/>
    <property type="project" value="UniProtKB-KW"/>
</dbReference>
<comment type="caution">
    <text evidence="15">The sequence shown here is derived from an EMBL/GenBank/DDBJ whole genome shotgun (WGS) entry which is preliminary data.</text>
</comment>
<feature type="domain" description="RING-CH-type" evidence="14">
    <location>
        <begin position="25"/>
        <end position="85"/>
    </location>
</feature>
<comment type="subcellular location">
    <subcellularLocation>
        <location evidence="1">Membrane</location>
        <topology evidence="1">Multi-pass membrane protein</topology>
    </subcellularLocation>
</comment>
<feature type="domain" description="RING-type" evidence="13">
    <location>
        <begin position="33"/>
        <end position="79"/>
    </location>
</feature>
<evidence type="ECO:0000256" key="11">
    <source>
        <dbReference type="SAM" id="MobiDB-lite"/>
    </source>
</evidence>
<dbReference type="Proteomes" id="UP001458880">
    <property type="component" value="Unassembled WGS sequence"/>
</dbReference>
<dbReference type="SMART" id="SM00744">
    <property type="entry name" value="RINGv"/>
    <property type="match status" value="1"/>
</dbReference>
<name>A0AAW1JEL4_POPJA</name>
<dbReference type="InterPro" id="IPR001841">
    <property type="entry name" value="Znf_RING"/>
</dbReference>
<proteinExistence type="predicted"/>
<evidence type="ECO:0000256" key="1">
    <source>
        <dbReference type="ARBA" id="ARBA00004141"/>
    </source>
</evidence>
<keyword evidence="4" id="KW-0479">Metal-binding</keyword>
<feature type="compositionally biased region" description="Basic and acidic residues" evidence="11">
    <location>
        <begin position="237"/>
        <end position="254"/>
    </location>
</feature>
<evidence type="ECO:0000256" key="12">
    <source>
        <dbReference type="SAM" id="Phobius"/>
    </source>
</evidence>
<keyword evidence="7" id="KW-0862">Zinc</keyword>
<keyword evidence="5 10" id="KW-0863">Zinc-finger</keyword>
<keyword evidence="3 12" id="KW-0812">Transmembrane</keyword>
<dbReference type="GO" id="GO:0016020">
    <property type="term" value="C:membrane"/>
    <property type="evidence" value="ECO:0007669"/>
    <property type="project" value="UniProtKB-SubCell"/>
</dbReference>
<dbReference type="EMBL" id="JASPKY010000420">
    <property type="protein sequence ID" value="KAK9701158.1"/>
    <property type="molecule type" value="Genomic_DNA"/>
</dbReference>
<dbReference type="GO" id="GO:0004842">
    <property type="term" value="F:ubiquitin-protein transferase activity"/>
    <property type="evidence" value="ECO:0007669"/>
    <property type="project" value="TreeGrafter"/>
</dbReference>
<feature type="transmembrane region" description="Helical" evidence="12">
    <location>
        <begin position="159"/>
        <end position="179"/>
    </location>
</feature>
<sequence>MENEEDEIKECKKIIDSNFDVIDDKTSVVSIVCRICFDDSKDENIITPCHCKGTVAFVHRSCLEKWLAESNTTSCELCHHVYETERVPKYTAKESIWQWIRHQPQNLGFRVRRIRCDLIACAILTPLAVVITYICLFSADYYNQQKYSNIPTARWTSISLLIMIAIMLFGYYIWVYVVVGYHGRMWYYWWQRECIVRYIPPTRRSIHVETNTNEAVLETAIDIDINESNLTVTEEALPEKHGHSSSGDENRSSHDSITSGAVESPDATLV</sequence>
<protein>
    <submittedName>
        <fullName evidence="15">RING-variant domain</fullName>
    </submittedName>
</protein>
<dbReference type="AlphaFoldDB" id="A0AAW1JEL4"/>
<dbReference type="PROSITE" id="PS50089">
    <property type="entry name" value="ZF_RING_2"/>
    <property type="match status" value="1"/>
</dbReference>
<dbReference type="SUPFAM" id="SSF57850">
    <property type="entry name" value="RING/U-box"/>
    <property type="match status" value="1"/>
</dbReference>
<keyword evidence="6" id="KW-0833">Ubl conjugation pathway</keyword>
<keyword evidence="8 12" id="KW-1133">Transmembrane helix</keyword>
<evidence type="ECO:0000259" key="14">
    <source>
        <dbReference type="PROSITE" id="PS51292"/>
    </source>
</evidence>
<dbReference type="InterPro" id="IPR013083">
    <property type="entry name" value="Znf_RING/FYVE/PHD"/>
</dbReference>